<comment type="caution">
    <text evidence="4">The sequence shown here is derived from an EMBL/GenBank/DDBJ whole genome shotgun (WGS) entry which is preliminary data.</text>
</comment>
<evidence type="ECO:0000313" key="5">
    <source>
        <dbReference type="Proteomes" id="UP001487296"/>
    </source>
</evidence>
<name>A0ABV1FU43_9BACT</name>
<sequence>AGLEMRPDRTIYAHFDYVQRGIGSGSCGPGVISKYVVPTSGTYGYMLRFTTSNPVIQGINKTMSDVEAMKVSHNSKAVTVSGDIAAGTSARLYNAGGVLLHQVKASGNTQHLQLPLAGLPDGSYFVQVSSKGNQCVHKILK</sequence>
<dbReference type="InterPro" id="IPR014718">
    <property type="entry name" value="GH-type_carb-bd"/>
</dbReference>
<evidence type="ECO:0000256" key="1">
    <source>
        <dbReference type="ARBA" id="ARBA00001913"/>
    </source>
</evidence>
<dbReference type="Gene3D" id="2.70.98.10">
    <property type="match status" value="1"/>
</dbReference>
<dbReference type="SUPFAM" id="SSF74650">
    <property type="entry name" value="Galactose mutarotase-like"/>
    <property type="match status" value="1"/>
</dbReference>
<reference evidence="4 5" key="1">
    <citation type="submission" date="2024-04" db="EMBL/GenBank/DDBJ databases">
        <title>Human intestinal bacterial collection.</title>
        <authorList>
            <person name="Pauvert C."/>
            <person name="Hitch T.C.A."/>
            <person name="Clavel T."/>
        </authorList>
    </citation>
    <scope>NUCLEOTIDE SEQUENCE [LARGE SCALE GENOMIC DNA]</scope>
    <source>
        <strain evidence="4 5">CLA-AA-H145</strain>
    </source>
</reference>
<dbReference type="EMBL" id="JBBNFP010000128">
    <property type="protein sequence ID" value="MEQ2487912.1"/>
    <property type="molecule type" value="Genomic_DNA"/>
</dbReference>
<evidence type="ECO:0000313" key="4">
    <source>
        <dbReference type="EMBL" id="MEQ2487912.1"/>
    </source>
</evidence>
<keyword evidence="5" id="KW-1185">Reference proteome</keyword>
<dbReference type="RefSeq" id="WP_349147096.1">
    <property type="nucleotide sequence ID" value="NZ_JBBNFP010000128.1"/>
</dbReference>
<accession>A0ABV1FU43</accession>
<evidence type="ECO:0000256" key="3">
    <source>
        <dbReference type="ARBA" id="ARBA00022837"/>
    </source>
</evidence>
<dbReference type="InterPro" id="IPR011013">
    <property type="entry name" value="Gal_mutarotase_sf_dom"/>
</dbReference>
<comment type="cofactor">
    <cofactor evidence="1">
        <name>Ca(2+)</name>
        <dbReference type="ChEBI" id="CHEBI:29108"/>
    </cofactor>
</comment>
<proteinExistence type="predicted"/>
<protein>
    <submittedName>
        <fullName evidence="4">T9SS type A sorting domain-containing protein</fullName>
    </submittedName>
</protein>
<evidence type="ECO:0000256" key="2">
    <source>
        <dbReference type="ARBA" id="ARBA00011245"/>
    </source>
</evidence>
<comment type="subunit">
    <text evidence="2">Monomer.</text>
</comment>
<keyword evidence="3" id="KW-0106">Calcium</keyword>
<dbReference type="Proteomes" id="UP001487296">
    <property type="component" value="Unassembled WGS sequence"/>
</dbReference>
<organism evidence="4 5">
    <name type="scientific">Hallella faecis</name>
    <dbReference type="NCBI Taxonomy" id="2841596"/>
    <lineage>
        <taxon>Bacteria</taxon>
        <taxon>Pseudomonadati</taxon>
        <taxon>Bacteroidota</taxon>
        <taxon>Bacteroidia</taxon>
        <taxon>Bacteroidales</taxon>
        <taxon>Prevotellaceae</taxon>
        <taxon>Hallella</taxon>
    </lineage>
</organism>
<dbReference type="InterPro" id="IPR026444">
    <property type="entry name" value="Secre_tail"/>
</dbReference>
<dbReference type="NCBIfam" id="TIGR04183">
    <property type="entry name" value="Por_Secre_tail"/>
    <property type="match status" value="1"/>
</dbReference>
<feature type="non-terminal residue" evidence="4">
    <location>
        <position position="1"/>
    </location>
</feature>
<gene>
    <name evidence="4" type="ORF">AAAT34_12800</name>
</gene>